<protein>
    <submittedName>
        <fullName evidence="1">Uncharacterized protein</fullName>
    </submittedName>
</protein>
<organism evidence="1 2">
    <name type="scientific">Arctium lappa</name>
    <name type="common">Greater burdock</name>
    <name type="synonym">Lappa major</name>
    <dbReference type="NCBI Taxonomy" id="4217"/>
    <lineage>
        <taxon>Eukaryota</taxon>
        <taxon>Viridiplantae</taxon>
        <taxon>Streptophyta</taxon>
        <taxon>Embryophyta</taxon>
        <taxon>Tracheophyta</taxon>
        <taxon>Spermatophyta</taxon>
        <taxon>Magnoliopsida</taxon>
        <taxon>eudicotyledons</taxon>
        <taxon>Gunneridae</taxon>
        <taxon>Pentapetalae</taxon>
        <taxon>asterids</taxon>
        <taxon>campanulids</taxon>
        <taxon>Asterales</taxon>
        <taxon>Asteraceae</taxon>
        <taxon>Carduoideae</taxon>
        <taxon>Cardueae</taxon>
        <taxon>Arctiinae</taxon>
        <taxon>Arctium</taxon>
    </lineage>
</organism>
<evidence type="ECO:0000313" key="2">
    <source>
        <dbReference type="Proteomes" id="UP001055879"/>
    </source>
</evidence>
<name>A0ACB9CNE2_ARCLA</name>
<dbReference type="EMBL" id="CM042050">
    <property type="protein sequence ID" value="KAI3735775.1"/>
    <property type="molecule type" value="Genomic_DNA"/>
</dbReference>
<sequence length="77" mass="8621">MSNYRPYTSGHKSRGNIGFTSGANRGVLRSSVEERWQKCGEEPTKLGSKKPIGYDLSSNGRVEGYFGCRFESDRVKL</sequence>
<comment type="caution">
    <text evidence="1">The sequence shown here is derived from an EMBL/GenBank/DDBJ whole genome shotgun (WGS) entry which is preliminary data.</text>
</comment>
<accession>A0ACB9CNE2</accession>
<reference evidence="1 2" key="2">
    <citation type="journal article" date="2022" name="Mol. Ecol. Resour.">
        <title>The genomes of chicory, endive, great burdock and yacon provide insights into Asteraceae paleo-polyploidization history and plant inulin production.</title>
        <authorList>
            <person name="Fan W."/>
            <person name="Wang S."/>
            <person name="Wang H."/>
            <person name="Wang A."/>
            <person name="Jiang F."/>
            <person name="Liu H."/>
            <person name="Zhao H."/>
            <person name="Xu D."/>
            <person name="Zhang Y."/>
        </authorList>
    </citation>
    <scope>NUCLEOTIDE SEQUENCE [LARGE SCALE GENOMIC DNA]</scope>
    <source>
        <strain evidence="2">cv. Niubang</strain>
    </source>
</reference>
<proteinExistence type="predicted"/>
<gene>
    <name evidence="1" type="ORF">L6452_15288</name>
</gene>
<evidence type="ECO:0000313" key="1">
    <source>
        <dbReference type="EMBL" id="KAI3735775.1"/>
    </source>
</evidence>
<keyword evidence="2" id="KW-1185">Reference proteome</keyword>
<reference evidence="2" key="1">
    <citation type="journal article" date="2022" name="Mol. Ecol. Resour.">
        <title>The genomes of chicory, endive, great burdock and yacon provide insights into Asteraceae palaeo-polyploidization history and plant inulin production.</title>
        <authorList>
            <person name="Fan W."/>
            <person name="Wang S."/>
            <person name="Wang H."/>
            <person name="Wang A."/>
            <person name="Jiang F."/>
            <person name="Liu H."/>
            <person name="Zhao H."/>
            <person name="Xu D."/>
            <person name="Zhang Y."/>
        </authorList>
    </citation>
    <scope>NUCLEOTIDE SEQUENCE [LARGE SCALE GENOMIC DNA]</scope>
    <source>
        <strain evidence="2">cv. Niubang</strain>
    </source>
</reference>
<dbReference type="Proteomes" id="UP001055879">
    <property type="component" value="Linkage Group LG04"/>
</dbReference>